<evidence type="ECO:0000313" key="3">
    <source>
        <dbReference type="Proteomes" id="UP000324222"/>
    </source>
</evidence>
<evidence type="ECO:0000256" key="1">
    <source>
        <dbReference type="SAM" id="Phobius"/>
    </source>
</evidence>
<sequence>MLDGLFRVWACDGWLAGWLAGLLASYLDTMHPLLVAARQASRQPACFGPTGQVFLTKHASLAPGEWGYDRQGRAADASRFLLRMLEGVT</sequence>
<accession>A0A5B7CGW6</accession>
<proteinExistence type="predicted"/>
<keyword evidence="1" id="KW-0472">Membrane</keyword>
<name>A0A5B7CGW6_PORTR</name>
<evidence type="ECO:0000313" key="2">
    <source>
        <dbReference type="EMBL" id="MPC08737.1"/>
    </source>
</evidence>
<comment type="caution">
    <text evidence="2">The sequence shown here is derived from an EMBL/GenBank/DDBJ whole genome shotgun (WGS) entry which is preliminary data.</text>
</comment>
<feature type="transmembrane region" description="Helical" evidence="1">
    <location>
        <begin position="6"/>
        <end position="27"/>
    </location>
</feature>
<gene>
    <name evidence="2" type="ORF">E2C01_001330</name>
</gene>
<protein>
    <submittedName>
        <fullName evidence="2">Uncharacterized protein</fullName>
    </submittedName>
</protein>
<keyword evidence="1" id="KW-1133">Transmembrane helix</keyword>
<keyword evidence="3" id="KW-1185">Reference proteome</keyword>
<reference evidence="2 3" key="1">
    <citation type="submission" date="2019-05" db="EMBL/GenBank/DDBJ databases">
        <title>Another draft genome of Portunus trituberculatus and its Hox gene families provides insights of decapod evolution.</title>
        <authorList>
            <person name="Jeong J.-H."/>
            <person name="Song I."/>
            <person name="Kim S."/>
            <person name="Choi T."/>
            <person name="Kim D."/>
            <person name="Ryu S."/>
            <person name="Kim W."/>
        </authorList>
    </citation>
    <scope>NUCLEOTIDE SEQUENCE [LARGE SCALE GENOMIC DNA]</scope>
    <source>
        <tissue evidence="2">Muscle</tissue>
    </source>
</reference>
<organism evidence="2 3">
    <name type="scientific">Portunus trituberculatus</name>
    <name type="common">Swimming crab</name>
    <name type="synonym">Neptunus trituberculatus</name>
    <dbReference type="NCBI Taxonomy" id="210409"/>
    <lineage>
        <taxon>Eukaryota</taxon>
        <taxon>Metazoa</taxon>
        <taxon>Ecdysozoa</taxon>
        <taxon>Arthropoda</taxon>
        <taxon>Crustacea</taxon>
        <taxon>Multicrustacea</taxon>
        <taxon>Malacostraca</taxon>
        <taxon>Eumalacostraca</taxon>
        <taxon>Eucarida</taxon>
        <taxon>Decapoda</taxon>
        <taxon>Pleocyemata</taxon>
        <taxon>Brachyura</taxon>
        <taxon>Eubrachyura</taxon>
        <taxon>Portunoidea</taxon>
        <taxon>Portunidae</taxon>
        <taxon>Portuninae</taxon>
        <taxon>Portunus</taxon>
    </lineage>
</organism>
<dbReference type="Proteomes" id="UP000324222">
    <property type="component" value="Unassembled WGS sequence"/>
</dbReference>
<dbReference type="EMBL" id="VSRR010000042">
    <property type="protein sequence ID" value="MPC08737.1"/>
    <property type="molecule type" value="Genomic_DNA"/>
</dbReference>
<dbReference type="AlphaFoldDB" id="A0A5B7CGW6"/>
<keyword evidence="1" id="KW-0812">Transmembrane</keyword>